<organism evidence="3 4">
    <name type="scientific">Vallitalea longa</name>
    <dbReference type="NCBI Taxonomy" id="2936439"/>
    <lineage>
        <taxon>Bacteria</taxon>
        <taxon>Bacillati</taxon>
        <taxon>Bacillota</taxon>
        <taxon>Clostridia</taxon>
        <taxon>Lachnospirales</taxon>
        <taxon>Vallitaleaceae</taxon>
        <taxon>Vallitalea</taxon>
    </lineage>
</organism>
<dbReference type="Pfam" id="PF18960">
    <property type="entry name" value="DUF5702"/>
    <property type="match status" value="2"/>
</dbReference>
<dbReference type="InterPro" id="IPR043756">
    <property type="entry name" value="DUF5702"/>
</dbReference>
<proteinExistence type="predicted"/>
<dbReference type="AlphaFoldDB" id="A0A9W5YBH3"/>
<dbReference type="PROSITE" id="PS51257">
    <property type="entry name" value="PROKAR_LIPOPROTEIN"/>
    <property type="match status" value="1"/>
</dbReference>
<feature type="coiled-coil region" evidence="1">
    <location>
        <begin position="353"/>
        <end position="380"/>
    </location>
</feature>
<protein>
    <submittedName>
        <fullName evidence="3">Uncharacterized protein</fullName>
    </submittedName>
</protein>
<dbReference type="EMBL" id="BRLB01000012">
    <property type="protein sequence ID" value="GKX30937.1"/>
    <property type="molecule type" value="Genomic_DNA"/>
</dbReference>
<gene>
    <name evidence="3" type="ORF">SH1V18_34170</name>
</gene>
<keyword evidence="4" id="KW-1185">Reference proteome</keyword>
<reference evidence="3" key="1">
    <citation type="submission" date="2022-06" db="EMBL/GenBank/DDBJ databases">
        <title>Vallitalea longa sp. nov., an anaerobic bacterium isolated from marine sediment.</title>
        <authorList>
            <person name="Hirano S."/>
            <person name="Terahara T."/>
            <person name="Mori K."/>
            <person name="Hamada M."/>
            <person name="Matsumoto R."/>
            <person name="Kobayashi T."/>
        </authorList>
    </citation>
    <scope>NUCLEOTIDE SEQUENCE</scope>
    <source>
        <strain evidence="3">SH18-1</strain>
    </source>
</reference>
<keyword evidence="2" id="KW-1133">Transmembrane helix</keyword>
<keyword evidence="2" id="KW-0812">Transmembrane</keyword>
<sequence>MERKTDGAVTVFLSCILLIMIVFSCTIIDYTRIRVVKLQSLRALNNATNSILSNYDSQVSDEYGIFMLEKDDYADKIENYVNASLIPNQNLPEMNKIYQILYPENSKKFFNLYDYKLNVTNIKPSNSIIDKNTDYTKLQILEYMKYRAPLMSIEPFLEKLQLVSKASKTTNLLKEKMKITKKVSDIDNKYRELERLIDGLDISEKGYISYEDYFVKGILADSSNSKSMCFNEINNSNVRSILQDTVIDINDNIDDIIKCMNRIDDNKYSLVNTYKHLYNANEYISDILEDEYLSETDYEKLDDWKDRRDDLRDSFEGELEDIEDYKNNIDDCISHIIDLEYYLDKNNEAIDVIEEIEDKGDKVKDSIDNLENDIKKNKDEVIESTTIAIKDELQDLKGKLAISNEKGEEYNLVNNLYAIKDELENNIEVLHDTIPYTKRLKNENKNLVNDIIYNGFDSYEEDMIDSFLGEVRSSSNLLRNQNSYTKRNHDYTSNMEDILNDIKNSLNNKYSTMNMVFNYGDMKTLSKNEIDRVDLRDEVKENTQNIEFNNKATDVSEKIDKTNLPSVISKNKDYINLISDENADFYNKSSGNYVDKSLSVFAEIGDKLKNAAYDLRDEIYINEYILGDFSTATDNLTNSMPLTLSNYSKEDHFLNNEVEYILRGSLNENTNLKHVSNTILGMRFVMNYIHIITNSTKRTLVMGIATAIAGWWTFGLGTYIVAALIMAAWSYAESCVDVRYLLKGEEIPFIKTSGDWYTSIEGISNGIIDKASDEVCDISMQLINKASTGLKNNISTLTNKLDEDVREYAEGKLSQVLNDASRTLKYSIDEVDDTIDSVINNAFNNIREKISERPKSSDYSNTIFSGLINDVIDTIYTQYEDRVSTASYSQVINIKKEIIKKFGDKIDNVKQKIINGVTGELSGVNSVIESELKKVVDKTSRRYKEITKKQINQIAYKVRNKTSNNINSALDDVLNVEGKGSKIKSLMPSFSYNDYLRLMLLIGVDDDKKLYRVLDLIQFNLQKSRNDNNLNLTNYISGYDVSAEVTVNYLFFDLPFMPNKAKRLGKKGYTFNINTLMAY</sequence>
<accession>A0A9W5YBH3</accession>
<dbReference type="Proteomes" id="UP001144256">
    <property type="component" value="Unassembled WGS sequence"/>
</dbReference>
<evidence type="ECO:0000313" key="3">
    <source>
        <dbReference type="EMBL" id="GKX30937.1"/>
    </source>
</evidence>
<keyword evidence="2" id="KW-0472">Membrane</keyword>
<evidence type="ECO:0000256" key="1">
    <source>
        <dbReference type="SAM" id="Coils"/>
    </source>
</evidence>
<feature type="transmembrane region" description="Helical" evidence="2">
    <location>
        <begin position="6"/>
        <end position="28"/>
    </location>
</feature>
<name>A0A9W5YBH3_9FIRM</name>
<evidence type="ECO:0000313" key="4">
    <source>
        <dbReference type="Proteomes" id="UP001144256"/>
    </source>
</evidence>
<keyword evidence="1" id="KW-0175">Coiled coil</keyword>
<comment type="caution">
    <text evidence="3">The sequence shown here is derived from an EMBL/GenBank/DDBJ whole genome shotgun (WGS) entry which is preliminary data.</text>
</comment>
<evidence type="ECO:0000256" key="2">
    <source>
        <dbReference type="SAM" id="Phobius"/>
    </source>
</evidence>
<feature type="transmembrane region" description="Helical" evidence="2">
    <location>
        <begin position="700"/>
        <end position="729"/>
    </location>
</feature>
<dbReference type="RefSeq" id="WP_281817515.1">
    <property type="nucleotide sequence ID" value="NZ_BRLB01000012.1"/>
</dbReference>